<feature type="signal peptide" evidence="1">
    <location>
        <begin position="1"/>
        <end position="22"/>
    </location>
</feature>
<organism evidence="2 3">
    <name type="scientific">Flavobacterium chilense</name>
    <dbReference type="NCBI Taxonomy" id="946677"/>
    <lineage>
        <taxon>Bacteria</taxon>
        <taxon>Pseudomonadati</taxon>
        <taxon>Bacteroidota</taxon>
        <taxon>Flavobacteriia</taxon>
        <taxon>Flavobacteriales</taxon>
        <taxon>Flavobacteriaceae</taxon>
        <taxon>Flavobacterium</taxon>
    </lineage>
</organism>
<proteinExistence type="predicted"/>
<feature type="chain" id="PRO_5009928221" description="Lipoprotein" evidence="1">
    <location>
        <begin position="23"/>
        <end position="256"/>
    </location>
</feature>
<evidence type="ECO:0000313" key="2">
    <source>
        <dbReference type="EMBL" id="SHM92772.1"/>
    </source>
</evidence>
<evidence type="ECO:0000256" key="1">
    <source>
        <dbReference type="SAM" id="SignalP"/>
    </source>
</evidence>
<dbReference type="AlphaFoldDB" id="A0A1M7MP48"/>
<dbReference type="STRING" id="946677.SAMN05444484_11358"/>
<dbReference type="OrthoDB" id="1375129at2"/>
<sequence length="256" mass="28498">MSKTIKIGILFLIIAVISTACANDDLIPVYQPQKAGKVVIKGYNALQDSIQISLNGKLLVIDKRNAFVKKIENNYEFVFYDNSSKKIDVINKKTKEVLQSYNFTNAKPLDTLSFYTKENVWIGNVLSSKPGKLSATNRVGFRFIFPSVNLYSKSGYTGSLDAIIKKTNGDVLGISQNITNRTFSSYLELPFSSPPIVNVEIVKHGTTDSYVSDKKVTFQMVLQNNKSKLIVLDEKATGNVFSGVEGNINLTDYFTF</sequence>
<reference evidence="3" key="1">
    <citation type="submission" date="2016-11" db="EMBL/GenBank/DDBJ databases">
        <authorList>
            <person name="Varghese N."/>
            <person name="Submissions S."/>
        </authorList>
    </citation>
    <scope>NUCLEOTIDE SEQUENCE [LARGE SCALE GENOMIC DNA]</scope>
    <source>
        <strain evidence="3">DSM 24724</strain>
    </source>
</reference>
<dbReference type="Proteomes" id="UP000184028">
    <property type="component" value="Unassembled WGS sequence"/>
</dbReference>
<dbReference type="RefSeq" id="WP_068845619.1">
    <property type="nucleotide sequence ID" value="NZ_FRBT01000013.1"/>
</dbReference>
<accession>A0A1M7MP48</accession>
<evidence type="ECO:0008006" key="4">
    <source>
        <dbReference type="Google" id="ProtNLM"/>
    </source>
</evidence>
<protein>
    <recommendedName>
        <fullName evidence="4">Lipoprotein</fullName>
    </recommendedName>
</protein>
<dbReference type="PROSITE" id="PS51257">
    <property type="entry name" value="PROKAR_LIPOPROTEIN"/>
    <property type="match status" value="1"/>
</dbReference>
<gene>
    <name evidence="2" type="ORF">SAMN05444484_11358</name>
</gene>
<dbReference type="EMBL" id="FRBT01000013">
    <property type="protein sequence ID" value="SHM92772.1"/>
    <property type="molecule type" value="Genomic_DNA"/>
</dbReference>
<evidence type="ECO:0000313" key="3">
    <source>
        <dbReference type="Proteomes" id="UP000184028"/>
    </source>
</evidence>
<keyword evidence="1" id="KW-0732">Signal</keyword>
<name>A0A1M7MP48_9FLAO</name>
<keyword evidence="3" id="KW-1185">Reference proteome</keyword>